<dbReference type="NCBIfam" id="TIGR00090">
    <property type="entry name" value="rsfS_iojap_ybeB"/>
    <property type="match status" value="1"/>
</dbReference>
<dbReference type="PANTHER" id="PTHR21043:SF0">
    <property type="entry name" value="MITOCHONDRIAL ASSEMBLY OF RIBOSOMAL LARGE SUBUNIT PROTEIN 1"/>
    <property type="match status" value="1"/>
</dbReference>
<comment type="subunit">
    <text evidence="2">Interacts with ribosomal protein uL14 (rplN).</text>
</comment>
<dbReference type="InterPro" id="IPR043519">
    <property type="entry name" value="NT_sf"/>
</dbReference>
<evidence type="ECO:0000313" key="3">
    <source>
        <dbReference type="EMBL" id="GEK81533.1"/>
    </source>
</evidence>
<dbReference type="RefSeq" id="WP_146797270.1">
    <property type="nucleotide sequence ID" value="NZ_BJUU01000030.1"/>
</dbReference>
<protein>
    <recommendedName>
        <fullName evidence="2">Ribosomal silencing factor RsfS</fullName>
    </recommendedName>
</protein>
<keyword evidence="2" id="KW-0678">Repressor</keyword>
<comment type="function">
    <text evidence="2">Functions as a ribosomal silencing factor. Interacts with ribosomal protein uL14 (rplN), blocking formation of intersubunit bridge B8. Prevents association of the 30S and 50S ribosomal subunits and the formation of functional ribosomes, thus repressing translation.</text>
</comment>
<dbReference type="InterPro" id="IPR004394">
    <property type="entry name" value="Iojap/RsfS/C7orf30"/>
</dbReference>
<comment type="similarity">
    <text evidence="1 2">Belongs to the Iojap/RsfS family.</text>
</comment>
<dbReference type="Gene3D" id="3.30.460.10">
    <property type="entry name" value="Beta Polymerase, domain 2"/>
    <property type="match status" value="1"/>
</dbReference>
<dbReference type="EMBL" id="BJUU01000030">
    <property type="protein sequence ID" value="GEK81533.1"/>
    <property type="molecule type" value="Genomic_DNA"/>
</dbReference>
<dbReference type="GO" id="GO:0090071">
    <property type="term" value="P:negative regulation of ribosome biogenesis"/>
    <property type="evidence" value="ECO:0007669"/>
    <property type="project" value="UniProtKB-UniRule"/>
</dbReference>
<sequence length="129" mass="14352">MSADEKAIALARVAARAADKALGIDQVALDVSGQLPLTDVFLLVTGRNERQVSAIAREIEDALHPEGAKPVRREGRADGRWVLLDFSDIVVHVFHEEERTYYQLERLWRDAQVIDLQLPEQPGEAPAAE</sequence>
<comment type="caution">
    <text evidence="3">The sequence shown here is derived from an EMBL/GenBank/DDBJ whole genome shotgun (WGS) entry which is preliminary data.</text>
</comment>
<comment type="subcellular location">
    <subcellularLocation>
        <location evidence="2">Cytoplasm</location>
    </subcellularLocation>
</comment>
<dbReference type="GO" id="GO:0042256">
    <property type="term" value="P:cytosolic ribosome assembly"/>
    <property type="evidence" value="ECO:0007669"/>
    <property type="project" value="UniProtKB-UniRule"/>
</dbReference>
<dbReference type="Proteomes" id="UP000321749">
    <property type="component" value="Unassembled WGS sequence"/>
</dbReference>
<dbReference type="GO" id="GO:0005737">
    <property type="term" value="C:cytoplasm"/>
    <property type="evidence" value="ECO:0007669"/>
    <property type="project" value="UniProtKB-SubCell"/>
</dbReference>
<dbReference type="SUPFAM" id="SSF81301">
    <property type="entry name" value="Nucleotidyltransferase"/>
    <property type="match status" value="1"/>
</dbReference>
<accession>A0AA87RM77</accession>
<evidence type="ECO:0000256" key="2">
    <source>
        <dbReference type="HAMAP-Rule" id="MF_01477"/>
    </source>
</evidence>
<dbReference type="AlphaFoldDB" id="A0AA87RM77"/>
<proteinExistence type="inferred from homology"/>
<dbReference type="GO" id="GO:0043023">
    <property type="term" value="F:ribosomal large subunit binding"/>
    <property type="evidence" value="ECO:0007669"/>
    <property type="project" value="TreeGrafter"/>
</dbReference>
<dbReference type="HAMAP" id="MF_01477">
    <property type="entry name" value="Iojap_RsfS"/>
    <property type="match status" value="1"/>
</dbReference>
<evidence type="ECO:0000256" key="1">
    <source>
        <dbReference type="ARBA" id="ARBA00010574"/>
    </source>
</evidence>
<evidence type="ECO:0000313" key="4">
    <source>
        <dbReference type="Proteomes" id="UP000321749"/>
    </source>
</evidence>
<keyword evidence="4" id="KW-1185">Reference proteome</keyword>
<gene>
    <name evidence="2 3" type="primary">rsfS</name>
    <name evidence="3" type="ORF">ABA31_28840</name>
</gene>
<dbReference type="GO" id="GO:0017148">
    <property type="term" value="P:negative regulation of translation"/>
    <property type="evidence" value="ECO:0007669"/>
    <property type="project" value="UniProtKB-UniRule"/>
</dbReference>
<dbReference type="Pfam" id="PF02410">
    <property type="entry name" value="RsfS"/>
    <property type="match status" value="1"/>
</dbReference>
<keyword evidence="2" id="KW-0963">Cytoplasm</keyword>
<name>A0AA87RM77_9MICO</name>
<reference evidence="3 4" key="1">
    <citation type="submission" date="2019-07" db="EMBL/GenBank/DDBJ databases">
        <title>Whole genome shotgun sequence of Agrococcus baldri NBRC 103055.</title>
        <authorList>
            <person name="Hosoyama A."/>
            <person name="Uohara A."/>
            <person name="Ohji S."/>
            <person name="Ichikawa N."/>
        </authorList>
    </citation>
    <scope>NUCLEOTIDE SEQUENCE [LARGE SCALE GENOMIC DNA]</scope>
    <source>
        <strain evidence="3 4">NBRC 103055</strain>
    </source>
</reference>
<organism evidence="3 4">
    <name type="scientific">Agrococcus baldri</name>
    <dbReference type="NCBI Taxonomy" id="153730"/>
    <lineage>
        <taxon>Bacteria</taxon>
        <taxon>Bacillati</taxon>
        <taxon>Actinomycetota</taxon>
        <taxon>Actinomycetes</taxon>
        <taxon>Micrococcales</taxon>
        <taxon>Microbacteriaceae</taxon>
        <taxon>Agrococcus</taxon>
    </lineage>
</organism>
<keyword evidence="2" id="KW-0810">Translation regulation</keyword>
<dbReference type="PANTHER" id="PTHR21043">
    <property type="entry name" value="IOJAP SUPERFAMILY ORTHOLOG"/>
    <property type="match status" value="1"/>
</dbReference>